<sequence length="302" mass="36751">MHEMGETGNDQGILKLRQKLLRCKAYLEDEEFVCDFLDTTIEDRMEKEELRKREQERRKREEERRKRGEHRKKMEEYRKEIEELRKRAEERRLELRVEEESRLKTEEEAKAVEERRKRKEERKMNERIALEEEMRVKKDGLWKSRCDMFKRNINKERVDLDDNEIEEKTLKLPKRKLKNLSRITGTELQQKVNLKASSNPQHWSFKRKYSQDKGGIEKLAWIKRIGIIKVRQSLREREDQKTTKDTRKKGVICKLIKSEVEFQKCRKCGFKRRVKPKVTILGDKAEPRAFCDRRTPQRAHLL</sequence>
<dbReference type="AlphaFoldDB" id="A0A8X6KDQ3"/>
<name>A0A8X6KDQ3_9ARAC</name>
<keyword evidence="4" id="KW-1185">Reference proteome</keyword>
<evidence type="ECO:0000259" key="2">
    <source>
        <dbReference type="Pfam" id="PF04037"/>
    </source>
</evidence>
<feature type="region of interest" description="Disordered" evidence="1">
    <location>
        <begin position="45"/>
        <end position="73"/>
    </location>
</feature>
<dbReference type="Pfam" id="PF04037">
    <property type="entry name" value="DUF382"/>
    <property type="match status" value="1"/>
</dbReference>
<proteinExistence type="predicted"/>
<accession>A0A8X6KDQ3</accession>
<feature type="domain" description="DUF382" evidence="2">
    <location>
        <begin position="191"/>
        <end position="283"/>
    </location>
</feature>
<dbReference type="PANTHER" id="PTHR12785">
    <property type="entry name" value="SPLICING FACTOR 3B"/>
    <property type="match status" value="1"/>
</dbReference>
<dbReference type="InterPro" id="IPR007180">
    <property type="entry name" value="DUF382"/>
</dbReference>
<dbReference type="GO" id="GO:0005689">
    <property type="term" value="C:U12-type spliceosomal complex"/>
    <property type="evidence" value="ECO:0007669"/>
    <property type="project" value="TreeGrafter"/>
</dbReference>
<dbReference type="InterPro" id="IPR052584">
    <property type="entry name" value="U2_snRNP_Complex_Component"/>
</dbReference>
<reference evidence="3" key="1">
    <citation type="submission" date="2020-08" db="EMBL/GenBank/DDBJ databases">
        <title>Multicomponent nature underlies the extraordinary mechanical properties of spider dragline silk.</title>
        <authorList>
            <person name="Kono N."/>
            <person name="Nakamura H."/>
            <person name="Mori M."/>
            <person name="Yoshida Y."/>
            <person name="Ohtoshi R."/>
            <person name="Malay A.D."/>
            <person name="Moran D.A.P."/>
            <person name="Tomita M."/>
            <person name="Numata K."/>
            <person name="Arakawa K."/>
        </authorList>
    </citation>
    <scope>NUCLEOTIDE SEQUENCE</scope>
</reference>
<dbReference type="PANTHER" id="PTHR12785:SF6">
    <property type="entry name" value="SPLICING FACTOR 3B SUBUNIT 2"/>
    <property type="match status" value="1"/>
</dbReference>
<organism evidence="3 4">
    <name type="scientific">Trichonephila inaurata madagascariensis</name>
    <dbReference type="NCBI Taxonomy" id="2747483"/>
    <lineage>
        <taxon>Eukaryota</taxon>
        <taxon>Metazoa</taxon>
        <taxon>Ecdysozoa</taxon>
        <taxon>Arthropoda</taxon>
        <taxon>Chelicerata</taxon>
        <taxon>Arachnida</taxon>
        <taxon>Araneae</taxon>
        <taxon>Araneomorphae</taxon>
        <taxon>Entelegynae</taxon>
        <taxon>Araneoidea</taxon>
        <taxon>Nephilidae</taxon>
        <taxon>Trichonephila</taxon>
        <taxon>Trichonephila inaurata</taxon>
    </lineage>
</organism>
<evidence type="ECO:0000313" key="4">
    <source>
        <dbReference type="Proteomes" id="UP000886998"/>
    </source>
</evidence>
<gene>
    <name evidence="3" type="ORF">TNIN_431121</name>
</gene>
<protein>
    <submittedName>
        <fullName evidence="3">Putative splicing factor 3b subunit 2</fullName>
    </submittedName>
</protein>
<dbReference type="Proteomes" id="UP000886998">
    <property type="component" value="Unassembled WGS sequence"/>
</dbReference>
<comment type="caution">
    <text evidence="3">The sequence shown here is derived from an EMBL/GenBank/DDBJ whole genome shotgun (WGS) entry which is preliminary data.</text>
</comment>
<evidence type="ECO:0000256" key="1">
    <source>
        <dbReference type="SAM" id="MobiDB-lite"/>
    </source>
</evidence>
<dbReference type="EMBL" id="BMAV01025502">
    <property type="protein sequence ID" value="GFS41963.1"/>
    <property type="molecule type" value="Genomic_DNA"/>
</dbReference>
<dbReference type="OrthoDB" id="10260794at2759"/>
<evidence type="ECO:0000313" key="3">
    <source>
        <dbReference type="EMBL" id="GFS41963.1"/>
    </source>
</evidence>